<dbReference type="Proteomes" id="UP000240760">
    <property type="component" value="Unassembled WGS sequence"/>
</dbReference>
<gene>
    <name evidence="1" type="ORF">M440DRAFT_1233709</name>
</gene>
<evidence type="ECO:0000313" key="1">
    <source>
        <dbReference type="EMBL" id="PTB76736.1"/>
    </source>
</evidence>
<proteinExistence type="predicted"/>
<sequence>MAGKKMPMGNFAVLSRWQAERYRRVKSSKPGADAIPRILTRPNDRVTPLYVDLATICTTASMTTMSHTRTKSLRYLLILSTTWCNQPLKPTYHPPWYLPVYLTPLCLQLMSTCSTRPSCVRDIENMSLQDRNNDVLRKYPVTRLSQILPYHSNACMGSSC</sequence>
<evidence type="ECO:0000313" key="2">
    <source>
        <dbReference type="Proteomes" id="UP000240760"/>
    </source>
</evidence>
<protein>
    <submittedName>
        <fullName evidence="1">Uncharacterized protein</fullName>
    </submittedName>
</protein>
<dbReference type="EMBL" id="KZ679131">
    <property type="protein sequence ID" value="PTB76736.1"/>
    <property type="molecule type" value="Genomic_DNA"/>
</dbReference>
<name>A0A2T4C587_TRILO</name>
<accession>A0A2T4C587</accession>
<dbReference type="AlphaFoldDB" id="A0A2T4C587"/>
<organism evidence="1 2">
    <name type="scientific">Trichoderma longibrachiatum ATCC 18648</name>
    <dbReference type="NCBI Taxonomy" id="983965"/>
    <lineage>
        <taxon>Eukaryota</taxon>
        <taxon>Fungi</taxon>
        <taxon>Dikarya</taxon>
        <taxon>Ascomycota</taxon>
        <taxon>Pezizomycotina</taxon>
        <taxon>Sordariomycetes</taxon>
        <taxon>Hypocreomycetidae</taxon>
        <taxon>Hypocreales</taxon>
        <taxon>Hypocreaceae</taxon>
        <taxon>Trichoderma</taxon>
    </lineage>
</organism>
<reference evidence="1 2" key="1">
    <citation type="submission" date="2016-07" db="EMBL/GenBank/DDBJ databases">
        <title>Multiple horizontal gene transfer events from other fungi enriched the ability of initially mycotrophic Trichoderma (Ascomycota) to feed on dead plant biomass.</title>
        <authorList>
            <consortium name="DOE Joint Genome Institute"/>
            <person name="Aerts A."/>
            <person name="Atanasova L."/>
            <person name="Chenthamara K."/>
            <person name="Zhang J."/>
            <person name="Grujic M."/>
            <person name="Henrissat B."/>
            <person name="Kuo A."/>
            <person name="Salamov A."/>
            <person name="Lipzen A."/>
            <person name="Labutti K."/>
            <person name="Barry K."/>
            <person name="Miao Y."/>
            <person name="Rahimi M.J."/>
            <person name="Shen Q."/>
            <person name="Grigoriev I.V."/>
            <person name="Kubicek C.P."/>
            <person name="Druzhinina I.S."/>
        </authorList>
    </citation>
    <scope>NUCLEOTIDE SEQUENCE [LARGE SCALE GENOMIC DNA]</scope>
    <source>
        <strain evidence="1 2">ATCC 18648</strain>
    </source>
</reference>
<keyword evidence="2" id="KW-1185">Reference proteome</keyword>